<dbReference type="GO" id="GO:0003677">
    <property type="term" value="F:DNA binding"/>
    <property type="evidence" value="ECO:0007669"/>
    <property type="project" value="UniProtKB-KW"/>
</dbReference>
<dbReference type="InterPro" id="IPR058532">
    <property type="entry name" value="YjbR/MT2646/Rv2570-like"/>
</dbReference>
<accession>A0ABW3AGQ1</accession>
<protein>
    <submittedName>
        <fullName evidence="1">MmcQ/YjbR family DNA-binding protein</fullName>
    </submittedName>
</protein>
<dbReference type="RefSeq" id="WP_204981090.1">
    <property type="nucleotide sequence ID" value="NZ_JBHTII010000001.1"/>
</dbReference>
<name>A0ABW3AGQ1_9MICO</name>
<sequence length="134" mass="14632">MATLDDVRACAMALPGVIERIDGHRGGATWRTAAGAFAWERGPAATDLAALEKLGRSWPDGVVIGVRTDGLDVKDALLETYPDAFFTIPHFDGFPAVLVRLDAIEEEHLREVITDAWLLRAPKRVAQAWLDAQP</sequence>
<dbReference type="Pfam" id="PF04237">
    <property type="entry name" value="YjbR"/>
    <property type="match status" value="1"/>
</dbReference>
<keyword evidence="2" id="KW-1185">Reference proteome</keyword>
<keyword evidence="1" id="KW-0238">DNA-binding</keyword>
<evidence type="ECO:0000313" key="2">
    <source>
        <dbReference type="Proteomes" id="UP001597055"/>
    </source>
</evidence>
<organism evidence="1 2">
    <name type="scientific">Microbacterium insulae</name>
    <dbReference type="NCBI Taxonomy" id="483014"/>
    <lineage>
        <taxon>Bacteria</taxon>
        <taxon>Bacillati</taxon>
        <taxon>Actinomycetota</taxon>
        <taxon>Actinomycetes</taxon>
        <taxon>Micrococcales</taxon>
        <taxon>Microbacteriaceae</taxon>
        <taxon>Microbacterium</taxon>
    </lineage>
</organism>
<dbReference type="Proteomes" id="UP001597055">
    <property type="component" value="Unassembled WGS sequence"/>
</dbReference>
<gene>
    <name evidence="1" type="ORF">ACFQ0P_05385</name>
</gene>
<dbReference type="EMBL" id="JBHTII010000001">
    <property type="protein sequence ID" value="MFD0789823.1"/>
    <property type="molecule type" value="Genomic_DNA"/>
</dbReference>
<proteinExistence type="predicted"/>
<reference evidence="2" key="1">
    <citation type="journal article" date="2019" name="Int. J. Syst. Evol. Microbiol.">
        <title>The Global Catalogue of Microorganisms (GCM) 10K type strain sequencing project: providing services to taxonomists for standard genome sequencing and annotation.</title>
        <authorList>
            <consortium name="The Broad Institute Genomics Platform"/>
            <consortium name="The Broad Institute Genome Sequencing Center for Infectious Disease"/>
            <person name="Wu L."/>
            <person name="Ma J."/>
        </authorList>
    </citation>
    <scope>NUCLEOTIDE SEQUENCE [LARGE SCALE GENOMIC DNA]</scope>
    <source>
        <strain evidence="2">CCUG 54523</strain>
    </source>
</reference>
<evidence type="ECO:0000313" key="1">
    <source>
        <dbReference type="EMBL" id="MFD0789823.1"/>
    </source>
</evidence>
<comment type="caution">
    <text evidence="1">The sequence shown here is derived from an EMBL/GenBank/DDBJ whole genome shotgun (WGS) entry which is preliminary data.</text>
</comment>